<name>A0A813L7F6_POLGL</name>
<dbReference type="InterPro" id="IPR050993">
    <property type="entry name" value="Isochorismatase_domain"/>
</dbReference>
<dbReference type="PANTHER" id="PTHR14119:SF3">
    <property type="entry name" value="ISOCHORISMATASE DOMAIN-CONTAINING PROTEIN 2"/>
    <property type="match status" value="1"/>
</dbReference>
<dbReference type="Gene3D" id="3.40.50.850">
    <property type="entry name" value="Isochorismatase-like"/>
    <property type="match status" value="1"/>
</dbReference>
<sequence length="1238" mass="130497">MADSAALGLHVAGYSSATGRELGRLTPGSVAFLLCDIQERFRDVIDRMPQVIVSAKTMVQGAEIFDVPLLVSEQYPKALGHTVSELNITRGKVFEKTKFSMCTNEFLAHLESLGRKAVVIFGVETLPGELRSLGVGGGRSSRVCSVGVCRGLGGQLAAMASLPFDPGGGVAAGDDAGAMAIDAPAGWNVAVPKSRGISVCATCLCEVSAGSVRVRTGGRGARVHHVGCVASRLGDVSFMTGWSDLPSSAREAARTASETALGNGAGGIAAALQALPETEVEGPLLSTGQPLTAEGGKLLNLSFWDSIPWSALHDPVRTGRSVPPWLHRAVAELRGAAAIALKEAASASTTEHEWKALLFLDRLLFAVPARHRAGRRGQSGETLSQTLSRRLRSAWAGEWHVLWQESAAAISTPGTAESRAAREEVSADIREIEATMAEEDVRCALRRVDGPLAFASTQDALRELPGLFPAAFPAAEKALPAPDGRQPAALDVQAFLEEADKAFRRAPRRRAPGPGGGRNEHWHFMPDYTPQWEPLQECWLNLSLGRVPPNVLAAVAGARVLAGDNGGKVRPFALGHTLRRLLARSVARVFAGRVGEAVRPFNYALGMPSGAEAMHKSVLCDLARRPAANLDSFDVTHAHNEVERAGLIEAVRESVPDLGPWVEPWLRTEAVHVCHLPGASPVQLRKNRGGDQGDPLINLLFPLAFHRVCLATQEAAARRDSEAHVYAYQDDMQLVATCDARPAAKAAFQAACSELGLRPNESKEELYMGPAADSMADVDCTVVSRPRVLRHGGEQEIPATRDDSAPPGSLLADTAPELAKLLANRTTFLQRLMSLHSAGLSAQLTLGLLRYRTAGDFTFLARACGIPVAAAQKLDSEVLQFVEQLVGGPGWDTFARRRVFHPLKDGGLGIASVELVAAAAHSASWCGVAEEVVNRLGLPSVAVLRAEVPWAEACLAVAEALAANVSGDPLEPATAQTRANALSQKALTQARVKNEVAEAFRQLEGDPPAAAQLHSSVAIRLRLGLAVPCAQGVCQHVKAGGQVCGAVLDTRGLHAMTCQAGGWSIRRHDAACKCVAACAELQGCSAEREVMLPLAAPTRPLARMDVVVHSRTSSGQASNLDIAVVSPLTAEMIRGGGAARNPGAAARAAAAHKRVLYPNIPVVPFVIETFGRWGEDARAWALGLAPPPLLGRAEAMAGFYQDVSAAVQKANADAILAAAVRSWAGAAPSVLQVVAGAG</sequence>
<evidence type="ECO:0000259" key="2">
    <source>
        <dbReference type="Pfam" id="PF00857"/>
    </source>
</evidence>
<dbReference type="InterPro" id="IPR000868">
    <property type="entry name" value="Isochorismatase-like_dom"/>
</dbReference>
<dbReference type="PANTHER" id="PTHR14119">
    <property type="entry name" value="HYDROLASE"/>
    <property type="match status" value="1"/>
</dbReference>
<dbReference type="Proteomes" id="UP000626109">
    <property type="component" value="Unassembled WGS sequence"/>
</dbReference>
<evidence type="ECO:0000313" key="3">
    <source>
        <dbReference type="EMBL" id="CAE8720997.1"/>
    </source>
</evidence>
<comment type="caution">
    <text evidence="3">The sequence shown here is derived from an EMBL/GenBank/DDBJ whole genome shotgun (WGS) entry which is preliminary data.</text>
</comment>
<dbReference type="InterPro" id="IPR036380">
    <property type="entry name" value="Isochorismatase-like_sf"/>
</dbReference>
<dbReference type="Pfam" id="PF00857">
    <property type="entry name" value="Isochorismatase"/>
    <property type="match status" value="1"/>
</dbReference>
<proteinExistence type="inferred from homology"/>
<dbReference type="SUPFAM" id="SSF52499">
    <property type="entry name" value="Isochorismatase-like hydrolases"/>
    <property type="match status" value="1"/>
</dbReference>
<dbReference type="EMBL" id="CAJNNW010033941">
    <property type="protein sequence ID" value="CAE8720997.1"/>
    <property type="molecule type" value="Genomic_DNA"/>
</dbReference>
<reference evidence="3" key="1">
    <citation type="submission" date="2021-02" db="EMBL/GenBank/DDBJ databases">
        <authorList>
            <person name="Dougan E. K."/>
            <person name="Rhodes N."/>
            <person name="Thang M."/>
            <person name="Chan C."/>
        </authorList>
    </citation>
    <scope>NUCLEOTIDE SEQUENCE</scope>
</reference>
<feature type="domain" description="Isochorismatase-like" evidence="2">
    <location>
        <begin position="31"/>
        <end position="125"/>
    </location>
</feature>
<evidence type="ECO:0000256" key="1">
    <source>
        <dbReference type="ARBA" id="ARBA00006336"/>
    </source>
</evidence>
<dbReference type="AlphaFoldDB" id="A0A813L7F6"/>
<gene>
    <name evidence="3" type="ORF">PGLA2088_LOCUS41662</name>
</gene>
<comment type="similarity">
    <text evidence="1">Belongs to the isochorismatase family.</text>
</comment>
<accession>A0A813L7F6</accession>
<evidence type="ECO:0000313" key="4">
    <source>
        <dbReference type="Proteomes" id="UP000626109"/>
    </source>
</evidence>
<protein>
    <recommendedName>
        <fullName evidence="2">Isochorismatase-like domain-containing protein</fullName>
    </recommendedName>
</protein>
<organism evidence="3 4">
    <name type="scientific">Polarella glacialis</name>
    <name type="common">Dinoflagellate</name>
    <dbReference type="NCBI Taxonomy" id="89957"/>
    <lineage>
        <taxon>Eukaryota</taxon>
        <taxon>Sar</taxon>
        <taxon>Alveolata</taxon>
        <taxon>Dinophyceae</taxon>
        <taxon>Suessiales</taxon>
        <taxon>Suessiaceae</taxon>
        <taxon>Polarella</taxon>
    </lineage>
</organism>